<organism evidence="1 2">
    <name type="scientific">Limoniibacter endophyticus</name>
    <dbReference type="NCBI Taxonomy" id="1565040"/>
    <lineage>
        <taxon>Bacteria</taxon>
        <taxon>Pseudomonadati</taxon>
        <taxon>Pseudomonadota</taxon>
        <taxon>Alphaproteobacteria</taxon>
        <taxon>Hyphomicrobiales</taxon>
        <taxon>Bartonellaceae</taxon>
        <taxon>Limoniibacter</taxon>
    </lineage>
</organism>
<dbReference type="AlphaFoldDB" id="A0A8J3GIU4"/>
<name>A0A8J3GIU4_9HYPH</name>
<dbReference type="EMBL" id="BMZO01000007">
    <property type="protein sequence ID" value="GHC74175.1"/>
    <property type="molecule type" value="Genomic_DNA"/>
</dbReference>
<gene>
    <name evidence="1" type="ORF">GCM10010136_23100</name>
</gene>
<accession>A0A8J3GIU4</accession>
<reference evidence="1" key="2">
    <citation type="submission" date="2020-09" db="EMBL/GenBank/DDBJ databases">
        <authorList>
            <person name="Sun Q."/>
            <person name="Kim S."/>
        </authorList>
    </citation>
    <scope>NUCLEOTIDE SEQUENCE</scope>
    <source>
        <strain evidence="1">KCTC 42097</strain>
    </source>
</reference>
<dbReference type="Proteomes" id="UP000641137">
    <property type="component" value="Unassembled WGS sequence"/>
</dbReference>
<sequence>MVAQSAFAACPVELAVYKAERGEVSLEFTPGEREAAVSNRFRLLYPDNAILEGLVLWTEPVPRPVGLLMKNCPEGDTTGDELAACTPWRGTIYGVSKTGNISLLPRQGEGAAPEKLLLPDLEMALHQAERLGGAEAPKAPGDVFVLTGCQE</sequence>
<protein>
    <submittedName>
        <fullName evidence="1">Uncharacterized protein</fullName>
    </submittedName>
</protein>
<dbReference type="RefSeq" id="WP_244636724.1">
    <property type="nucleotide sequence ID" value="NZ_BMZO01000007.1"/>
</dbReference>
<keyword evidence="2" id="KW-1185">Reference proteome</keyword>
<comment type="caution">
    <text evidence="1">The sequence shown here is derived from an EMBL/GenBank/DDBJ whole genome shotgun (WGS) entry which is preliminary data.</text>
</comment>
<reference evidence="1" key="1">
    <citation type="journal article" date="2014" name="Int. J. Syst. Evol. Microbiol.">
        <title>Complete genome sequence of Corynebacterium casei LMG S-19264T (=DSM 44701T), isolated from a smear-ripened cheese.</title>
        <authorList>
            <consortium name="US DOE Joint Genome Institute (JGI-PGF)"/>
            <person name="Walter F."/>
            <person name="Albersmeier A."/>
            <person name="Kalinowski J."/>
            <person name="Ruckert C."/>
        </authorList>
    </citation>
    <scope>NUCLEOTIDE SEQUENCE</scope>
    <source>
        <strain evidence="1">KCTC 42097</strain>
    </source>
</reference>
<evidence type="ECO:0000313" key="2">
    <source>
        <dbReference type="Proteomes" id="UP000641137"/>
    </source>
</evidence>
<evidence type="ECO:0000313" key="1">
    <source>
        <dbReference type="EMBL" id="GHC74175.1"/>
    </source>
</evidence>
<proteinExistence type="predicted"/>